<keyword evidence="2" id="KW-1185">Reference proteome</keyword>
<reference evidence="1 2" key="1">
    <citation type="journal article" date="2018" name="Science">
        <title>The opium poppy genome and morphinan production.</title>
        <authorList>
            <person name="Guo L."/>
            <person name="Winzer T."/>
            <person name="Yang X."/>
            <person name="Li Y."/>
            <person name="Ning Z."/>
            <person name="He Z."/>
            <person name="Teodor R."/>
            <person name="Lu Y."/>
            <person name="Bowser T.A."/>
            <person name="Graham I.A."/>
            <person name="Ye K."/>
        </authorList>
    </citation>
    <scope>NUCLEOTIDE SEQUENCE [LARGE SCALE GENOMIC DNA]</scope>
    <source>
        <strain evidence="2">cv. HN1</strain>
        <tissue evidence="1">Leaves</tissue>
    </source>
</reference>
<proteinExistence type="predicted"/>
<dbReference type="Gramene" id="RZC82996">
    <property type="protein sequence ID" value="RZC82996"/>
    <property type="gene ID" value="C5167_045781"/>
</dbReference>
<protein>
    <submittedName>
        <fullName evidence="1">Uncharacterized protein</fullName>
    </submittedName>
</protein>
<name>A0A4Y7LCP9_PAPSO</name>
<evidence type="ECO:0000313" key="1">
    <source>
        <dbReference type="EMBL" id="RZC82996.1"/>
    </source>
</evidence>
<dbReference type="AlphaFoldDB" id="A0A4Y7LCP9"/>
<sequence>MAIRVILTKISSFASSKTSSLGFIEGTQRIRRYCWDLEGYRRRKIDKGVDLPFKEDASTEEMIAALNAMSWEDKCKINWDKYSKNKRPFEETRTEDTKEIERVILKLMRDEHKEFAGSVDERISDIDE</sequence>
<dbReference type="EMBL" id="CM010725">
    <property type="protein sequence ID" value="RZC82996.1"/>
    <property type="molecule type" value="Genomic_DNA"/>
</dbReference>
<organism evidence="1 2">
    <name type="scientific">Papaver somniferum</name>
    <name type="common">Opium poppy</name>
    <dbReference type="NCBI Taxonomy" id="3469"/>
    <lineage>
        <taxon>Eukaryota</taxon>
        <taxon>Viridiplantae</taxon>
        <taxon>Streptophyta</taxon>
        <taxon>Embryophyta</taxon>
        <taxon>Tracheophyta</taxon>
        <taxon>Spermatophyta</taxon>
        <taxon>Magnoliopsida</taxon>
        <taxon>Ranunculales</taxon>
        <taxon>Papaveraceae</taxon>
        <taxon>Papaveroideae</taxon>
        <taxon>Papaver</taxon>
    </lineage>
</organism>
<accession>A0A4Y7LCP9</accession>
<gene>
    <name evidence="1" type="ORF">C5167_045781</name>
</gene>
<dbReference type="OrthoDB" id="10359863at2759"/>
<dbReference type="Proteomes" id="UP000316621">
    <property type="component" value="Chromosome 11"/>
</dbReference>
<evidence type="ECO:0000313" key="2">
    <source>
        <dbReference type="Proteomes" id="UP000316621"/>
    </source>
</evidence>